<evidence type="ECO:0000313" key="2">
    <source>
        <dbReference type="EMBL" id="GIJ53478.1"/>
    </source>
</evidence>
<dbReference type="InterPro" id="IPR002696">
    <property type="entry name" value="Membr_insert_effic_factor_YidD"/>
</dbReference>
<gene>
    <name evidence="2" type="ORF">Vau01_009940</name>
</gene>
<name>A0A8J3YZD9_9ACTN</name>
<dbReference type="AlphaFoldDB" id="A0A8J3YZD9"/>
<proteinExistence type="predicted"/>
<dbReference type="Proteomes" id="UP000612585">
    <property type="component" value="Unassembled WGS sequence"/>
</dbReference>
<dbReference type="SMART" id="SM01234">
    <property type="entry name" value="Haemolytic"/>
    <property type="match status" value="1"/>
</dbReference>
<dbReference type="PANTHER" id="PTHR33383">
    <property type="entry name" value="MEMBRANE PROTEIN INSERTION EFFICIENCY FACTOR-RELATED"/>
    <property type="match status" value="1"/>
</dbReference>
<keyword evidence="3" id="KW-1185">Reference proteome</keyword>
<protein>
    <recommendedName>
        <fullName evidence="4">Membrane protein insertion efficiency factor</fullName>
    </recommendedName>
</protein>
<comment type="caution">
    <text evidence="2">The sequence shown here is derived from an EMBL/GenBank/DDBJ whole genome shotgun (WGS) entry which is preliminary data.</text>
</comment>
<dbReference type="Pfam" id="PF01809">
    <property type="entry name" value="YidD"/>
    <property type="match status" value="1"/>
</dbReference>
<evidence type="ECO:0000313" key="3">
    <source>
        <dbReference type="Proteomes" id="UP000612585"/>
    </source>
</evidence>
<reference evidence="2" key="1">
    <citation type="submission" date="2021-01" db="EMBL/GenBank/DDBJ databases">
        <title>Whole genome shotgun sequence of Virgisporangium aurantiacum NBRC 16421.</title>
        <authorList>
            <person name="Komaki H."/>
            <person name="Tamura T."/>
        </authorList>
    </citation>
    <scope>NUCLEOTIDE SEQUENCE</scope>
    <source>
        <strain evidence="2">NBRC 16421</strain>
    </source>
</reference>
<sequence length="143" mass="15787">MARRAADDEEKKNRWEDCLPDCGDCGSPSCDCDLPGCDLGLMMVSYLALGRLFRHTPGTPARPTRPPRSRPTVPGRAGMVAIRGYQRWLSPRLRAKCRHTPHCSAYGMEAVERYGLLAGSQLTADRIRRCKAPTPHGTVDPVP</sequence>
<dbReference type="EMBL" id="BOPG01000006">
    <property type="protein sequence ID" value="GIJ53478.1"/>
    <property type="molecule type" value="Genomic_DNA"/>
</dbReference>
<evidence type="ECO:0008006" key="4">
    <source>
        <dbReference type="Google" id="ProtNLM"/>
    </source>
</evidence>
<evidence type="ECO:0000256" key="1">
    <source>
        <dbReference type="SAM" id="MobiDB-lite"/>
    </source>
</evidence>
<dbReference type="PANTHER" id="PTHR33383:SF1">
    <property type="entry name" value="MEMBRANE PROTEIN INSERTION EFFICIENCY FACTOR-RELATED"/>
    <property type="match status" value="1"/>
</dbReference>
<dbReference type="NCBIfam" id="TIGR00278">
    <property type="entry name" value="membrane protein insertion efficiency factor YidD"/>
    <property type="match status" value="1"/>
</dbReference>
<accession>A0A8J3YZD9</accession>
<feature type="region of interest" description="Disordered" evidence="1">
    <location>
        <begin position="55"/>
        <end position="75"/>
    </location>
</feature>
<organism evidence="2 3">
    <name type="scientific">Virgisporangium aurantiacum</name>
    <dbReference type="NCBI Taxonomy" id="175570"/>
    <lineage>
        <taxon>Bacteria</taxon>
        <taxon>Bacillati</taxon>
        <taxon>Actinomycetota</taxon>
        <taxon>Actinomycetes</taxon>
        <taxon>Micromonosporales</taxon>
        <taxon>Micromonosporaceae</taxon>
        <taxon>Virgisporangium</taxon>
    </lineage>
</organism>